<feature type="compositionally biased region" description="Basic and acidic residues" evidence="1">
    <location>
        <begin position="897"/>
        <end position="910"/>
    </location>
</feature>
<evidence type="ECO:0000313" key="2">
    <source>
        <dbReference type="EnsemblMetazoa" id="PPA32976.1"/>
    </source>
</evidence>
<feature type="region of interest" description="Disordered" evidence="1">
    <location>
        <begin position="79"/>
        <end position="98"/>
    </location>
</feature>
<dbReference type="PANTHER" id="PTHR13270">
    <property type="entry name" value="PROTEIN C20ORF116-RELATED"/>
    <property type="match status" value="1"/>
</dbReference>
<evidence type="ECO:0000313" key="3">
    <source>
        <dbReference type="Proteomes" id="UP000005239"/>
    </source>
</evidence>
<feature type="compositionally biased region" description="Acidic residues" evidence="1">
    <location>
        <begin position="911"/>
        <end position="948"/>
    </location>
</feature>
<feature type="region of interest" description="Disordered" evidence="1">
    <location>
        <begin position="1107"/>
        <end position="1162"/>
    </location>
</feature>
<feature type="compositionally biased region" description="Low complexity" evidence="1">
    <location>
        <begin position="534"/>
        <end position="558"/>
    </location>
</feature>
<feature type="region of interest" description="Disordered" evidence="1">
    <location>
        <begin position="881"/>
        <end position="963"/>
    </location>
</feature>
<feature type="region of interest" description="Disordered" evidence="1">
    <location>
        <begin position="1278"/>
        <end position="1298"/>
    </location>
</feature>
<feature type="compositionally biased region" description="Basic and acidic residues" evidence="1">
    <location>
        <begin position="207"/>
        <end position="220"/>
    </location>
</feature>
<feature type="compositionally biased region" description="Low complexity" evidence="1">
    <location>
        <begin position="507"/>
        <end position="525"/>
    </location>
</feature>
<reference evidence="2" key="2">
    <citation type="submission" date="2022-06" db="UniProtKB">
        <authorList>
            <consortium name="EnsemblMetazoa"/>
        </authorList>
    </citation>
    <scope>IDENTIFICATION</scope>
    <source>
        <strain evidence="2">PS312</strain>
    </source>
</reference>
<feature type="compositionally biased region" description="Pro residues" evidence="1">
    <location>
        <begin position="626"/>
        <end position="635"/>
    </location>
</feature>
<dbReference type="PANTHER" id="PTHR13270:SF13">
    <property type="entry name" value="LIMPET, ISOFORM K"/>
    <property type="match status" value="1"/>
</dbReference>
<feature type="region of interest" description="Disordered" evidence="1">
    <location>
        <begin position="2528"/>
        <end position="2547"/>
    </location>
</feature>
<proteinExistence type="predicted"/>
<feature type="compositionally biased region" description="Low complexity" evidence="1">
    <location>
        <begin position="128"/>
        <end position="139"/>
    </location>
</feature>
<feature type="compositionally biased region" description="Polar residues" evidence="1">
    <location>
        <begin position="79"/>
        <end position="91"/>
    </location>
</feature>
<feature type="compositionally biased region" description="Acidic residues" evidence="1">
    <location>
        <begin position="1137"/>
        <end position="1146"/>
    </location>
</feature>
<dbReference type="Proteomes" id="UP000005239">
    <property type="component" value="Unassembled WGS sequence"/>
</dbReference>
<reference evidence="3" key="1">
    <citation type="journal article" date="2008" name="Nat. Genet.">
        <title>The Pristionchus pacificus genome provides a unique perspective on nematode lifestyle and parasitism.</title>
        <authorList>
            <person name="Dieterich C."/>
            <person name="Clifton S.W."/>
            <person name="Schuster L.N."/>
            <person name="Chinwalla A."/>
            <person name="Delehaunty K."/>
            <person name="Dinkelacker I."/>
            <person name="Fulton L."/>
            <person name="Fulton R."/>
            <person name="Godfrey J."/>
            <person name="Minx P."/>
            <person name="Mitreva M."/>
            <person name="Roeseler W."/>
            <person name="Tian H."/>
            <person name="Witte H."/>
            <person name="Yang S.P."/>
            <person name="Wilson R.K."/>
            <person name="Sommer R.J."/>
        </authorList>
    </citation>
    <scope>NUCLEOTIDE SEQUENCE [LARGE SCALE GENOMIC DNA]</scope>
    <source>
        <strain evidence="3">PS312</strain>
    </source>
</reference>
<feature type="compositionally biased region" description="Basic and acidic residues" evidence="1">
    <location>
        <begin position="673"/>
        <end position="686"/>
    </location>
</feature>
<evidence type="ECO:0000256" key="1">
    <source>
        <dbReference type="SAM" id="MobiDB-lite"/>
    </source>
</evidence>
<feature type="compositionally biased region" description="Basic and acidic residues" evidence="1">
    <location>
        <begin position="1245"/>
        <end position="1256"/>
    </location>
</feature>
<feature type="compositionally biased region" description="Basic and acidic residues" evidence="1">
    <location>
        <begin position="1287"/>
        <end position="1298"/>
    </location>
</feature>
<feature type="region of interest" description="Disordered" evidence="1">
    <location>
        <begin position="108"/>
        <end position="247"/>
    </location>
</feature>
<feature type="region of interest" description="Disordered" evidence="1">
    <location>
        <begin position="329"/>
        <end position="421"/>
    </location>
</feature>
<feature type="compositionally biased region" description="Basic and acidic residues" evidence="1">
    <location>
        <begin position="339"/>
        <end position="357"/>
    </location>
</feature>
<name>A0A2A6BDH9_PRIPA</name>
<feature type="region of interest" description="Disordered" evidence="1">
    <location>
        <begin position="673"/>
        <end position="710"/>
    </location>
</feature>
<accession>A0A2A6BDH9</accession>
<feature type="compositionally biased region" description="Polar residues" evidence="1">
    <location>
        <begin position="108"/>
        <end position="127"/>
    </location>
</feature>
<gene>
    <name evidence="2" type="primary">WBGene00205836</name>
</gene>
<feature type="compositionally biased region" description="Acidic residues" evidence="1">
    <location>
        <begin position="2249"/>
        <end position="2260"/>
    </location>
</feature>
<sequence>LGSLLCVKTIEKKKLSIFPQTLKHDVLVEDKCSTPQMLTLSINGTPRRFQRSRSGNCRASPSSASNDEFPMRRLSKSADPNIQHHSQQAQQPIRMPSSAVAHISVQRTVSGQRGGQSHRQPVRSLNDSASKSLGGASSLENPPLRSAIKRYKKPENDPTEARQDYERDELERQREAAKQLEKKHREEHEMLQRVRVERNQKKKERERKRAAEAKERKNLENLKNAELYSETMRRHSRSPVDTSTDYTQMRQSESTLTDGTDASAILIAPLLARQEQTPVETSVSFPMPARRAMASSDSVSSPLQRQATQPLLAPREPMLHEILSGVQETVDSIGGSSRRWSDGSELREQQQKSRQEQQTKQVPHANHAPVLTKLLTPAEQRQRDQPPQEECEPQEVNDPVVPMEPIEPSAAAPQRRPRTQWRKMTAREKAEALQMEIRDDPAPRTGRRKSKVAFVRAEGIPSLALPADEQMTLGEYVKNHMGTIDQIKLAQFTAAVQVKEAATRAAARGTAPAQIPAATPPLAAAQPPPAPDRQTSPVLLSVQQQQQPVPSQSPQTPSRDVSEERSSSSLSAEEWDQEQPVYDSSTRYVRQHHANRALPGTGRLEPLEKAPEDCTFQEEEEDRPARVPPVQPTPADPVDSARVSYLPKKHPNLYGGDVTAHEVKERRSLKRQFEAKEKHKEARLAREEEEVEDDLTRNRARPPIQPINIDAPATNENVAAALAAIYTSAGHTPTQPIERVLSSKEVAALQPIEFIGKDGSQRYIVPRKRTHDQVIYDPEDIAFNDVDREKELAHYKRIMNKKERKHMFKMLKKPVPKGRPRKDERVRLREEMWDYLKSQGMAQLDIDQIMDQIFELRRPAPAQDHDEDRVAPSAWNLHIDLSSSNHSDDDIPSDGYEEAHDEPRSARCEEYESDEEEEESDHSTASEDDEPYVTIEDYEEAERSEEEAGMSGLLSEGKDVGDENEGAMMKMIKMESRRNDSHEHSFNAGKGIQEDVEDLTAAPHASNERRERTIRTFARVEGLRIHEASLSPVPTPSASREPLSDRRSTIDDHADARIFDPAFEDDVDRFLEKALIEDRLSIVGLYDKGTKNIMGLLDVMMYSESEEDEHTVYDGEKDNKKAEYDEESVEEDRHDVEEWEDLDQEVPQEKKEQPKKMGRPRIHPKEDEAEIRKIQWALEAHRILHPEHYERKGHNRYPGGVGWLKRIDTYHTIKDNPARLDDFLSLPAEELQEWEEGKQRKRMEARRTGDDGHENGDGFVVAEDVLDDAAFLGEEVEADDTELEDMEAPRQHRAMTQEEKEEFLRKRAEEEESFFDLKDLMEREEQEEQEKEIRIRNFLPIDGAHRSDATDVNPELDLDSIIARRHIPTGDLTIPHHRITTREEVFRRVYQNNGSTLPAFKYEKVTAEKHQALINSKSMSLARMQTRMLIVDWLVSFRDNHCADIRETLEKYKKNTGRILKKELYKRLPLLLQSLDTFQKTYLEDLLKRNERHWDEFFSLVAAGHEHRVKHQLEMEASTMRREIQFLLGTCPFPPGATAAEITALLEKAKKDQIHAIRVRKEVRRARKTAPKRSDVIRIEEGEDGPATRRMMEMEETVDEAPSISELCYPSRPISYLRDSDFGQTVAKWKDPKKSLTILLDPRPWPIEDARLNDGGPLKVNQFWNIPPSFGPHPKGIEWIDFDLAIPRQHNAKGEVLQGRAQISIRTLPLPGGLGYLVKRDYDERHFAARQGCLERSYHGPIEMFKLANKTAKKQWQVPQKAALVNVEDLDASEKDLGMFTRFRLEKNRRIVGLMRKGRMPVYDKKPNRMARILLQEDLYVHAVKAAASTGHTLNGSDLENTLDQDEQLLLLAHCHAEIRFTALSEAVKNLLSVDKEISLEERSKMTGELMSALADSMTRRVLGTALLMSFKKTTSMIFHPEQRKFERPNSNQLMQAIDASADAVEALMHKISEGLEMLPYLQAQLDRLFTKRVTAIREGRLDALNEEDNNDFSTSTEDTRHMFASLSCMSNCEILFNAIAEMPASSKSEHHCVRRTLRITSEDQHRKAPTDHLPMKRKEMHSLRSEINRRLAKSIQEKNLREWKKLETDLSYLKLQIREFAAHVGPVTKNACTWPVVTMEPLFRINHTPQSTHFSFSLRNRLFDEHDPLTGRELDEQWELKRLVYATQFEAKKKTSVDAAAIILESESRVVNVDNGDYSMTRDQPIQQQKRGKKSHLSAEEEAELSKLLEQAQRLRMKIKETSIAEEVMCDSEEDDEEVERTSEESEMPRWQRNELIRYEIGYVDELTTRSEIRKVVPGNLRHYIIHEDMQLPMGAAIKEIFGNEITGQQSRTGIGKLPKLPRDLQMESGRVVIDRWWADLDVSTFVDFAEEEGDENENLVLSRTHRVTNSTGLDRVDFTEYGLIRPRLSSPPPDFTENSPYIVELPVDNVPLTAINTDMLFESRVPERQVVVEFSRALHNSYYCKELFSDEEANAHLAEEHYHYVHLGQEFARADLTWEKDTEHADKLRKLKRYALAIGRPKRLISLSSSDPSTKEERRNGAQPDAVAVQTSILKVKEGDSIDVTKRTSLNAERRRIFVDEVAFGKGPEWGDNQKKKMDVHQLRHLRPSIVDPHLLPPPVGIIDIDKFWDPGVDALSVRDAEIKSENMRSKTNFDMAFRKDE</sequence>
<keyword evidence="3" id="KW-1185">Reference proteome</keyword>
<feature type="region of interest" description="Disordered" evidence="1">
    <location>
        <begin position="1235"/>
        <end position="1257"/>
    </location>
</feature>
<feature type="region of interest" description="Disordered" evidence="1">
    <location>
        <begin position="45"/>
        <end position="71"/>
    </location>
</feature>
<organism evidence="2 3">
    <name type="scientific">Pristionchus pacificus</name>
    <name type="common">Parasitic nematode worm</name>
    <dbReference type="NCBI Taxonomy" id="54126"/>
    <lineage>
        <taxon>Eukaryota</taxon>
        <taxon>Metazoa</taxon>
        <taxon>Ecdysozoa</taxon>
        <taxon>Nematoda</taxon>
        <taxon>Chromadorea</taxon>
        <taxon>Rhabditida</taxon>
        <taxon>Rhabditina</taxon>
        <taxon>Diplogasteromorpha</taxon>
        <taxon>Diplogasteroidea</taxon>
        <taxon>Neodiplogasteridae</taxon>
        <taxon>Pristionchus</taxon>
    </lineage>
</organism>
<feature type="region of interest" description="Disordered" evidence="1">
    <location>
        <begin position="507"/>
        <end position="640"/>
    </location>
</feature>
<feature type="region of interest" description="Disordered" evidence="1">
    <location>
        <begin position="2196"/>
        <end position="2220"/>
    </location>
</feature>
<dbReference type="EnsemblMetazoa" id="PPA32976.1">
    <property type="protein sequence ID" value="PPA32976.1"/>
    <property type="gene ID" value="WBGene00205836"/>
</dbReference>
<feature type="region of interest" description="Disordered" evidence="1">
    <location>
        <begin position="2249"/>
        <end position="2268"/>
    </location>
</feature>
<protein>
    <submittedName>
        <fullName evidence="2">Uncharacterized protein</fullName>
    </submittedName>
</protein>
<feature type="compositionally biased region" description="Polar residues" evidence="1">
    <location>
        <begin position="52"/>
        <end position="66"/>
    </location>
</feature>
<feature type="compositionally biased region" description="Basic and acidic residues" evidence="1">
    <location>
        <begin position="1110"/>
        <end position="1123"/>
    </location>
</feature>
<accession>A0A8R1YLQ2</accession>
<feature type="compositionally biased region" description="Basic and acidic residues" evidence="1">
    <location>
        <begin position="153"/>
        <end position="199"/>
    </location>
</feature>